<evidence type="ECO:0000256" key="3">
    <source>
        <dbReference type="ARBA" id="ARBA00022840"/>
    </source>
</evidence>
<dbReference type="CDD" id="cd04322">
    <property type="entry name" value="LysRS_N"/>
    <property type="match status" value="1"/>
</dbReference>
<keyword evidence="2" id="KW-0547">Nucleotide-binding</keyword>
<dbReference type="InterPro" id="IPR004364">
    <property type="entry name" value="Aa-tRNA-synt_II"/>
</dbReference>
<dbReference type="OMA" id="MQERHVD"/>
<dbReference type="Gene3D" id="2.40.50.140">
    <property type="entry name" value="Nucleic acid-binding proteins"/>
    <property type="match status" value="1"/>
</dbReference>
<dbReference type="InterPro" id="IPR018149">
    <property type="entry name" value="Lys-tRNA-synth_II_C"/>
</dbReference>
<dbReference type="GO" id="GO:0070154">
    <property type="term" value="P:mitochondrial lysyl-tRNA aminoacylation"/>
    <property type="evidence" value="ECO:0007669"/>
    <property type="project" value="TreeGrafter"/>
</dbReference>
<reference evidence="7 8" key="1">
    <citation type="journal article" date="2012" name="PLoS Pathog.">
        <title>Diverse lifestyles and strategies of plant pathogenesis encoded in the genomes of eighteen Dothideomycetes fungi.</title>
        <authorList>
            <person name="Ohm R.A."/>
            <person name="Feau N."/>
            <person name="Henrissat B."/>
            <person name="Schoch C.L."/>
            <person name="Horwitz B.A."/>
            <person name="Barry K.W."/>
            <person name="Condon B.J."/>
            <person name="Copeland A.C."/>
            <person name="Dhillon B."/>
            <person name="Glaser F."/>
            <person name="Hesse C.N."/>
            <person name="Kosti I."/>
            <person name="LaButti K."/>
            <person name="Lindquist E.A."/>
            <person name="Lucas S."/>
            <person name="Salamov A.A."/>
            <person name="Bradshaw R.E."/>
            <person name="Ciuffetti L."/>
            <person name="Hamelin R.C."/>
            <person name="Kema G.H.J."/>
            <person name="Lawrence C."/>
            <person name="Scott J.A."/>
            <person name="Spatafora J.W."/>
            <person name="Turgeon B.G."/>
            <person name="de Wit P.J.G.M."/>
            <person name="Zhong S."/>
            <person name="Goodwin S.B."/>
            <person name="Grigoriev I.V."/>
        </authorList>
    </citation>
    <scope>NUCLEOTIDE SEQUENCE [LARGE SCALE GENOMIC DNA]</scope>
    <source>
        <strain evidence="7 8">UAMH 10762</strain>
    </source>
</reference>
<dbReference type="GO" id="GO:0005524">
    <property type="term" value="F:ATP binding"/>
    <property type="evidence" value="ECO:0007669"/>
    <property type="project" value="UniProtKB-KW"/>
</dbReference>
<dbReference type="HOGENOM" id="CLU_008255_6_0_1"/>
<dbReference type="GO" id="GO:0005739">
    <property type="term" value="C:mitochondrion"/>
    <property type="evidence" value="ECO:0007669"/>
    <property type="project" value="TreeGrafter"/>
</dbReference>
<dbReference type="SUPFAM" id="SSF55681">
    <property type="entry name" value="Class II aaRS and biotin synthetases"/>
    <property type="match status" value="1"/>
</dbReference>
<keyword evidence="1" id="KW-0436">Ligase</keyword>
<evidence type="ECO:0000256" key="5">
    <source>
        <dbReference type="ARBA" id="ARBA00030563"/>
    </source>
</evidence>
<dbReference type="InterPro" id="IPR006195">
    <property type="entry name" value="aa-tRNA-synth_II"/>
</dbReference>
<dbReference type="eggNOG" id="KOG1885">
    <property type="taxonomic scope" value="Eukaryota"/>
</dbReference>
<protein>
    <recommendedName>
        <fullName evidence="5">Lysyl-tRNA synthetase</fullName>
    </recommendedName>
</protein>
<name>M2LVC2_BAUPA</name>
<organism evidence="7 8">
    <name type="scientific">Baudoinia panamericana (strain UAMH 10762)</name>
    <name type="common">Angels' share fungus</name>
    <name type="synonym">Baudoinia compniacensis (strain UAMH 10762)</name>
    <dbReference type="NCBI Taxonomy" id="717646"/>
    <lineage>
        <taxon>Eukaryota</taxon>
        <taxon>Fungi</taxon>
        <taxon>Dikarya</taxon>
        <taxon>Ascomycota</taxon>
        <taxon>Pezizomycotina</taxon>
        <taxon>Dothideomycetes</taxon>
        <taxon>Dothideomycetidae</taxon>
        <taxon>Mycosphaerellales</taxon>
        <taxon>Teratosphaeriaceae</taxon>
        <taxon>Baudoinia</taxon>
    </lineage>
</organism>
<evidence type="ECO:0000256" key="1">
    <source>
        <dbReference type="ARBA" id="ARBA00022598"/>
    </source>
</evidence>
<keyword evidence="4" id="KW-0030">Aminoacyl-tRNA synthetase</keyword>
<dbReference type="Proteomes" id="UP000011761">
    <property type="component" value="Unassembled WGS sequence"/>
</dbReference>
<dbReference type="GO" id="GO:0004824">
    <property type="term" value="F:lysine-tRNA ligase activity"/>
    <property type="evidence" value="ECO:0007669"/>
    <property type="project" value="InterPro"/>
</dbReference>
<dbReference type="Pfam" id="PF01336">
    <property type="entry name" value="tRNA_anti-codon"/>
    <property type="match status" value="1"/>
</dbReference>
<dbReference type="Gene3D" id="3.30.930.10">
    <property type="entry name" value="Bira Bifunctional Protein, Domain 2"/>
    <property type="match status" value="1"/>
</dbReference>
<dbReference type="PANTHER" id="PTHR42918">
    <property type="entry name" value="LYSYL-TRNA SYNTHETASE"/>
    <property type="match status" value="1"/>
</dbReference>
<evidence type="ECO:0000313" key="7">
    <source>
        <dbReference type="EMBL" id="EMC98567.1"/>
    </source>
</evidence>
<evidence type="ECO:0000259" key="6">
    <source>
        <dbReference type="PROSITE" id="PS50862"/>
    </source>
</evidence>
<evidence type="ECO:0000256" key="2">
    <source>
        <dbReference type="ARBA" id="ARBA00022741"/>
    </source>
</evidence>
<dbReference type="AlphaFoldDB" id="M2LVC2"/>
<keyword evidence="8" id="KW-1185">Reference proteome</keyword>
<keyword evidence="3" id="KW-0067">ATP-binding</keyword>
<dbReference type="PRINTS" id="PR00982">
    <property type="entry name" value="TRNASYNTHLYS"/>
</dbReference>
<proteinExistence type="predicted"/>
<sequence length="571" mass="63790">MSACVIRRLRPYLFHGFERSQGRAFSCGAWLRDDSDSGRRSASHDYVKRVSQLQSFKKLEECYPRLPFGFPESRVPISDFRSRYDGMLEAGQTVRNSVDSAGNGPLIVAGRIRSVRTAGNKLVFLDIYDGSASVQVVVGIGLLDEAGTQEDCSKTFKDFTRTVRKGDWYASTGWPHRTRRGELSLLATQVPQLLSPSLHQLPESLEDAETRARNRHVDMLVNPVSTLPLHVRHHIEQCMNAFFDDRGFIKVSTPLLTAGAGGAVARPFETEATELEGQKLNLRIAPELWLKRLVVGGMDKVYELGPAFRNEGVDATHNPEFSICEFYEAFATLDELMLKTEQLLGALQERFTTLRSGALQNLPALAVNLIGSYQRHEFIPTLEQQMGRPLPDLLSPSAHKDLLAIFAFKGIITPENATIPRLLDALASHYLEPLCHNPTFITHHPAALSPLSKQVVCPTTGQTVAARAELFIKGREYANMYEEENSPFAQRRKFEDQLKYRAEDREGGERDLKGEVDESYLEALEWGLPPTGGWGCGMDRLVMLFSGRERIGEVLAFGTLRNVVGLGRKGR</sequence>
<dbReference type="KEGG" id="bcom:BAUCODRAFT_128939"/>
<dbReference type="GeneID" id="19108193"/>
<accession>M2LVC2</accession>
<dbReference type="Pfam" id="PF00152">
    <property type="entry name" value="tRNA-synt_2"/>
    <property type="match status" value="1"/>
</dbReference>
<dbReference type="PROSITE" id="PS50862">
    <property type="entry name" value="AA_TRNA_LIGASE_II"/>
    <property type="match status" value="1"/>
</dbReference>
<dbReference type="InterPro" id="IPR004365">
    <property type="entry name" value="NA-bd_OB_tRNA"/>
</dbReference>
<dbReference type="PANTHER" id="PTHR42918:SF5">
    <property type="entry name" value="LYSINE--TRNA LIGASE, MITOCHONDRIAL"/>
    <property type="match status" value="1"/>
</dbReference>
<dbReference type="STRING" id="717646.M2LVC2"/>
<dbReference type="InterPro" id="IPR044136">
    <property type="entry name" value="Lys-tRNA-ligase_II_N"/>
</dbReference>
<dbReference type="SUPFAM" id="SSF50249">
    <property type="entry name" value="Nucleic acid-binding proteins"/>
    <property type="match status" value="1"/>
</dbReference>
<evidence type="ECO:0000256" key="4">
    <source>
        <dbReference type="ARBA" id="ARBA00023146"/>
    </source>
</evidence>
<dbReference type="OrthoDB" id="21243at2759"/>
<dbReference type="RefSeq" id="XP_007673808.1">
    <property type="nucleotide sequence ID" value="XM_007675618.1"/>
</dbReference>
<dbReference type="InterPro" id="IPR012340">
    <property type="entry name" value="NA-bd_OB-fold"/>
</dbReference>
<gene>
    <name evidence="7" type="ORF">BAUCODRAFT_128939</name>
</gene>
<dbReference type="EMBL" id="KB445552">
    <property type="protein sequence ID" value="EMC98567.1"/>
    <property type="molecule type" value="Genomic_DNA"/>
</dbReference>
<feature type="domain" description="Aminoacyl-transfer RNA synthetases class-II family profile" evidence="6">
    <location>
        <begin position="229"/>
        <end position="545"/>
    </location>
</feature>
<dbReference type="InterPro" id="IPR045864">
    <property type="entry name" value="aa-tRNA-synth_II/BPL/LPL"/>
</dbReference>
<evidence type="ECO:0000313" key="8">
    <source>
        <dbReference type="Proteomes" id="UP000011761"/>
    </source>
</evidence>
<dbReference type="GO" id="GO:0000049">
    <property type="term" value="F:tRNA binding"/>
    <property type="evidence" value="ECO:0007669"/>
    <property type="project" value="TreeGrafter"/>
</dbReference>